<evidence type="ECO:0000313" key="1">
    <source>
        <dbReference type="EMBL" id="GIY82598.1"/>
    </source>
</evidence>
<name>A0AAV4WJW3_9ARAC</name>
<comment type="caution">
    <text evidence="1">The sequence shown here is derived from an EMBL/GenBank/DDBJ whole genome shotgun (WGS) entry which is preliminary data.</text>
</comment>
<gene>
    <name evidence="1" type="ORF">CDAR_622881</name>
</gene>
<sequence length="89" mass="9732">MHKICVKLPLITKPAERDTRFNSAAEATRPYGIALSEFCVAGAALRERDFPLLHSCFSPPPATRQRIGPFCRFAAHTGVCLQVGAHTPL</sequence>
<reference evidence="1 2" key="1">
    <citation type="submission" date="2021-06" db="EMBL/GenBank/DDBJ databases">
        <title>Caerostris darwini draft genome.</title>
        <authorList>
            <person name="Kono N."/>
            <person name="Arakawa K."/>
        </authorList>
    </citation>
    <scope>NUCLEOTIDE SEQUENCE [LARGE SCALE GENOMIC DNA]</scope>
</reference>
<dbReference type="Proteomes" id="UP001054837">
    <property type="component" value="Unassembled WGS sequence"/>
</dbReference>
<dbReference type="AlphaFoldDB" id="A0AAV4WJW3"/>
<protein>
    <submittedName>
        <fullName evidence="1">Uncharacterized protein</fullName>
    </submittedName>
</protein>
<proteinExistence type="predicted"/>
<organism evidence="1 2">
    <name type="scientific">Caerostris darwini</name>
    <dbReference type="NCBI Taxonomy" id="1538125"/>
    <lineage>
        <taxon>Eukaryota</taxon>
        <taxon>Metazoa</taxon>
        <taxon>Ecdysozoa</taxon>
        <taxon>Arthropoda</taxon>
        <taxon>Chelicerata</taxon>
        <taxon>Arachnida</taxon>
        <taxon>Araneae</taxon>
        <taxon>Araneomorphae</taxon>
        <taxon>Entelegynae</taxon>
        <taxon>Araneoidea</taxon>
        <taxon>Araneidae</taxon>
        <taxon>Caerostris</taxon>
    </lineage>
</organism>
<keyword evidence="2" id="KW-1185">Reference proteome</keyword>
<evidence type="ECO:0000313" key="2">
    <source>
        <dbReference type="Proteomes" id="UP001054837"/>
    </source>
</evidence>
<dbReference type="EMBL" id="BPLQ01014726">
    <property type="protein sequence ID" value="GIY82598.1"/>
    <property type="molecule type" value="Genomic_DNA"/>
</dbReference>
<accession>A0AAV4WJW3</accession>